<comment type="caution">
    <text evidence="2">The sequence shown here is derived from an EMBL/GenBank/DDBJ whole genome shotgun (WGS) entry which is preliminary data.</text>
</comment>
<evidence type="ECO:0000256" key="1">
    <source>
        <dbReference type="SAM" id="SignalP"/>
    </source>
</evidence>
<feature type="signal peptide" evidence="1">
    <location>
        <begin position="1"/>
        <end position="20"/>
    </location>
</feature>
<name>A0A8H2VRS6_9HELO</name>
<proteinExistence type="predicted"/>
<keyword evidence="1" id="KW-0732">Signal</keyword>
<evidence type="ECO:0000313" key="3">
    <source>
        <dbReference type="Proteomes" id="UP000624404"/>
    </source>
</evidence>
<gene>
    <name evidence="2" type="ORF">SCLTRI_LOCUS2939</name>
</gene>
<reference evidence="2" key="1">
    <citation type="submission" date="2020-10" db="EMBL/GenBank/DDBJ databases">
        <authorList>
            <person name="Kusch S."/>
        </authorList>
    </citation>
    <scope>NUCLEOTIDE SEQUENCE</scope>
    <source>
        <strain evidence="2">SwB9</strain>
    </source>
</reference>
<dbReference type="EMBL" id="CAJHIA010000009">
    <property type="protein sequence ID" value="CAD6443148.1"/>
    <property type="molecule type" value="Genomic_DNA"/>
</dbReference>
<dbReference type="OrthoDB" id="3479602at2759"/>
<keyword evidence="3" id="KW-1185">Reference proteome</keyword>
<protein>
    <submittedName>
        <fullName evidence="2">B373e955-eda9-455b-8c4b-6891148774fd</fullName>
    </submittedName>
</protein>
<dbReference type="Proteomes" id="UP000624404">
    <property type="component" value="Unassembled WGS sequence"/>
</dbReference>
<sequence length="162" mass="18062">MNSILMKAVLFLSIASLTAATTAEEKPAQSHTAVTLAHKDVKPQYFMLDLNCDVSNGTNPSELTLSCEIQSAKKVPGHIYNPTKYRMEIGSETPADIKFWGYIVHQTNLQPFTVSQSSIPSGERLVVMMAGCWGTLKEWKDLRRPEADYRCKILEVRASRGL</sequence>
<accession>A0A8H2VRS6</accession>
<organism evidence="2 3">
    <name type="scientific">Sclerotinia trifoliorum</name>
    <dbReference type="NCBI Taxonomy" id="28548"/>
    <lineage>
        <taxon>Eukaryota</taxon>
        <taxon>Fungi</taxon>
        <taxon>Dikarya</taxon>
        <taxon>Ascomycota</taxon>
        <taxon>Pezizomycotina</taxon>
        <taxon>Leotiomycetes</taxon>
        <taxon>Helotiales</taxon>
        <taxon>Sclerotiniaceae</taxon>
        <taxon>Sclerotinia</taxon>
    </lineage>
</organism>
<evidence type="ECO:0000313" key="2">
    <source>
        <dbReference type="EMBL" id="CAD6443148.1"/>
    </source>
</evidence>
<feature type="chain" id="PRO_5034765603" evidence="1">
    <location>
        <begin position="21"/>
        <end position="162"/>
    </location>
</feature>
<dbReference type="AlphaFoldDB" id="A0A8H2VRS6"/>